<dbReference type="NCBIfam" id="NF047710">
    <property type="entry name" value="TransRegCitRGProt"/>
    <property type="match status" value="1"/>
</dbReference>
<comment type="similarity">
    <text evidence="1">Belongs to the LysR transcriptional regulatory family.</text>
</comment>
<dbReference type="InterPro" id="IPR036388">
    <property type="entry name" value="WH-like_DNA-bd_sf"/>
</dbReference>
<keyword evidence="4" id="KW-0804">Transcription</keyword>
<keyword evidence="3" id="KW-0238">DNA-binding</keyword>
<dbReference type="PRINTS" id="PR00039">
    <property type="entry name" value="HTHLYSR"/>
</dbReference>
<dbReference type="InterPro" id="IPR036390">
    <property type="entry name" value="WH_DNA-bd_sf"/>
</dbReference>
<evidence type="ECO:0000256" key="3">
    <source>
        <dbReference type="ARBA" id="ARBA00023125"/>
    </source>
</evidence>
<sequence>MANLYDLKKFDLNLLVIFECIYQHLSITKAAETLYITPSAVSQSLQRLRTQFNDPLFIRSGKGLTPTIMGINLHHHLEKNLNSLEQTINIMNNSSLKKKFIIYCPQLPTIINIEEVIHFLREDSHVEIEHHNILITAESTENLLAYRKADLVIATAPVSNRSIICSPFKTAETILVCNKNHPRINGESTLETILKEQFTQLISEDPGVKEYWQKTSALLANRDIGFRSDSLITIINIISNTDIIGLLPRDVYEQYTGSFNLKEICIDIPLPKINLFLMYNRASLNNTGFVNLINKINDKNDQRTNK</sequence>
<reference evidence="7" key="3">
    <citation type="submission" date="2020-09" db="EMBL/GenBank/DDBJ databases">
        <title>Characterization of IncC plasmids in Enterobacterales of food-producing animals originating from China.</title>
        <authorList>
            <person name="Zhang Y."/>
            <person name="Lei C.-W."/>
        </authorList>
    </citation>
    <scope>NUCLEOTIDE SEQUENCE</scope>
    <source>
        <strain evidence="7">CC1</strain>
    </source>
</reference>
<dbReference type="SUPFAM" id="SSF53850">
    <property type="entry name" value="Periplasmic binding protein-like II"/>
    <property type="match status" value="1"/>
</dbReference>
<dbReference type="EMBL" id="JACLAH010000001">
    <property type="protein sequence ID" value="MBC2645391.1"/>
    <property type="molecule type" value="Genomic_DNA"/>
</dbReference>
<dbReference type="AlphaFoldDB" id="A0A1R0G0V2"/>
<evidence type="ECO:0000313" key="8">
    <source>
        <dbReference type="EMBL" id="OLY70493.1"/>
    </source>
</evidence>
<dbReference type="InterPro" id="IPR005119">
    <property type="entry name" value="LysR_subst-bd"/>
</dbReference>
<dbReference type="PANTHER" id="PTHR30118">
    <property type="entry name" value="HTH-TYPE TRANSCRIPTIONAL REGULATOR LEUO-RELATED"/>
    <property type="match status" value="1"/>
</dbReference>
<dbReference type="OrthoDB" id="6413555at2"/>
<dbReference type="Gene3D" id="3.40.190.10">
    <property type="entry name" value="Periplasmic binding protein-like II"/>
    <property type="match status" value="2"/>
</dbReference>
<evidence type="ECO:0000313" key="6">
    <source>
        <dbReference type="EMBL" id="MBC2645391.1"/>
    </source>
</evidence>
<evidence type="ECO:0000256" key="2">
    <source>
        <dbReference type="ARBA" id="ARBA00023015"/>
    </source>
</evidence>
<dbReference type="EMBL" id="MTCP01000001">
    <property type="protein sequence ID" value="OLY70493.1"/>
    <property type="molecule type" value="Genomic_DNA"/>
</dbReference>
<evidence type="ECO:0000256" key="4">
    <source>
        <dbReference type="ARBA" id="ARBA00023163"/>
    </source>
</evidence>
<keyword evidence="10" id="KW-1185">Reference proteome</keyword>
<evidence type="ECO:0000259" key="5">
    <source>
        <dbReference type="PROSITE" id="PS50931"/>
    </source>
</evidence>
<gene>
    <name evidence="8" type="ORF">BWD41_02070</name>
    <name evidence="6" type="ORF">H6P72_01875</name>
    <name evidence="7" type="ORF">ID160_02045</name>
</gene>
<accession>A0A1R0G0V2</accession>
<dbReference type="Pfam" id="PF00126">
    <property type="entry name" value="HTH_1"/>
    <property type="match status" value="1"/>
</dbReference>
<dbReference type="Proteomes" id="UP000605024">
    <property type="component" value="Unassembled WGS sequence"/>
</dbReference>
<dbReference type="Proteomes" id="UP000586346">
    <property type="component" value="Unassembled WGS sequence"/>
</dbReference>
<protein>
    <submittedName>
        <fullName evidence="7">LysR family transcriptional regulator</fullName>
    </submittedName>
</protein>
<dbReference type="Pfam" id="PF03466">
    <property type="entry name" value="LysR_substrate"/>
    <property type="match status" value="1"/>
</dbReference>
<evidence type="ECO:0000256" key="1">
    <source>
        <dbReference type="ARBA" id="ARBA00009437"/>
    </source>
</evidence>
<proteinExistence type="inferred from homology"/>
<comment type="caution">
    <text evidence="7">The sequence shown here is derived from an EMBL/GenBank/DDBJ whole genome shotgun (WGS) entry which is preliminary data.</text>
</comment>
<evidence type="ECO:0000313" key="9">
    <source>
        <dbReference type="Proteomes" id="UP000185597"/>
    </source>
</evidence>
<evidence type="ECO:0000313" key="10">
    <source>
        <dbReference type="Proteomes" id="UP000586346"/>
    </source>
</evidence>
<reference evidence="6 10" key="2">
    <citation type="submission" date="2020-08" db="EMBL/GenBank/DDBJ databases">
        <title>Emergence and comparative genomics analysis of Citrobacter in Fennec fox imported from North Africa to China.</title>
        <authorList>
            <person name="Zheng B."/>
        </authorList>
    </citation>
    <scope>NUCLEOTIDE SEQUENCE [LARGE SCALE GENOMIC DNA]</scope>
    <source>
        <strain evidence="6 10">FF371</strain>
    </source>
</reference>
<evidence type="ECO:0000313" key="11">
    <source>
        <dbReference type="Proteomes" id="UP000605024"/>
    </source>
</evidence>
<dbReference type="InterPro" id="IPR050389">
    <property type="entry name" value="LysR-type_TF"/>
</dbReference>
<feature type="domain" description="HTH lysR-type" evidence="5">
    <location>
        <begin position="10"/>
        <end position="67"/>
    </location>
</feature>
<evidence type="ECO:0000313" key="7">
    <source>
        <dbReference type="EMBL" id="MBD3121461.1"/>
    </source>
</evidence>
<keyword evidence="2" id="KW-0805">Transcription regulation</keyword>
<name>A0A1R0G0V2_CITBR</name>
<dbReference type="SUPFAM" id="SSF46785">
    <property type="entry name" value="Winged helix' DNA-binding domain"/>
    <property type="match status" value="1"/>
</dbReference>
<dbReference type="InterPro" id="IPR000847">
    <property type="entry name" value="LysR_HTH_N"/>
</dbReference>
<dbReference type="GO" id="GO:0003700">
    <property type="term" value="F:DNA-binding transcription factor activity"/>
    <property type="evidence" value="ECO:0007669"/>
    <property type="project" value="InterPro"/>
</dbReference>
<reference evidence="8 9" key="1">
    <citation type="submission" date="2017-01" db="EMBL/GenBank/DDBJ databases">
        <title>First report of the plasmid-mediated mcr-1 gene in Citrobacter freudii.</title>
        <authorList>
            <person name="Liu J."/>
            <person name="Yang Y."/>
            <person name="Li Y."/>
            <person name="Liu D."/>
            <person name="Tuo H."/>
            <person name="Davis M."/>
            <person name="Zhang A."/>
        </authorList>
    </citation>
    <scope>NUCLEOTIDE SEQUENCE [LARGE SCALE GENOMIC DNA]</scope>
    <source>
        <strain evidence="8 9">SCC4</strain>
    </source>
</reference>
<dbReference type="EMBL" id="JACXSK010000001">
    <property type="protein sequence ID" value="MBD3121461.1"/>
    <property type="molecule type" value="Genomic_DNA"/>
</dbReference>
<dbReference type="GO" id="GO:0003677">
    <property type="term" value="F:DNA binding"/>
    <property type="evidence" value="ECO:0007669"/>
    <property type="project" value="UniProtKB-KW"/>
</dbReference>
<dbReference type="Gene3D" id="1.10.10.10">
    <property type="entry name" value="Winged helix-like DNA-binding domain superfamily/Winged helix DNA-binding domain"/>
    <property type="match status" value="1"/>
</dbReference>
<dbReference type="PANTHER" id="PTHR30118:SF14">
    <property type="entry name" value="LYSR FAMILY TRANSCRIPTIONAL REGULATOR"/>
    <property type="match status" value="1"/>
</dbReference>
<organism evidence="7 11">
    <name type="scientific">Citrobacter braakii</name>
    <dbReference type="NCBI Taxonomy" id="57706"/>
    <lineage>
        <taxon>Bacteria</taxon>
        <taxon>Pseudomonadati</taxon>
        <taxon>Pseudomonadota</taxon>
        <taxon>Gammaproteobacteria</taxon>
        <taxon>Enterobacterales</taxon>
        <taxon>Enterobacteriaceae</taxon>
        <taxon>Citrobacter</taxon>
        <taxon>Citrobacter freundii complex</taxon>
    </lineage>
</organism>
<dbReference type="RefSeq" id="WP_016155952.1">
    <property type="nucleotide sequence ID" value="NZ_CBDITX010000013.1"/>
</dbReference>
<dbReference type="Proteomes" id="UP000185597">
    <property type="component" value="Unassembled WGS sequence"/>
</dbReference>
<dbReference type="PROSITE" id="PS50931">
    <property type="entry name" value="HTH_LYSR"/>
    <property type="match status" value="1"/>
</dbReference>